<protein>
    <submittedName>
        <fullName evidence="1">Uncharacterized protein</fullName>
    </submittedName>
</protein>
<evidence type="ECO:0000313" key="2">
    <source>
        <dbReference type="Proteomes" id="UP001157502"/>
    </source>
</evidence>
<evidence type="ECO:0000313" key="1">
    <source>
        <dbReference type="EMBL" id="KAJ7986759.1"/>
    </source>
</evidence>
<dbReference type="EMBL" id="CM055760">
    <property type="protein sequence ID" value="KAJ7986759.1"/>
    <property type="molecule type" value="Genomic_DNA"/>
</dbReference>
<keyword evidence="2" id="KW-1185">Reference proteome</keyword>
<proteinExistence type="predicted"/>
<name>A0ACC2F5W3_DALPE</name>
<accession>A0ACC2F5W3</accession>
<reference evidence="1" key="1">
    <citation type="submission" date="2021-05" db="EMBL/GenBank/DDBJ databases">
        <authorList>
            <person name="Pan Q."/>
            <person name="Jouanno E."/>
            <person name="Zahm M."/>
            <person name="Klopp C."/>
            <person name="Cabau C."/>
            <person name="Louis A."/>
            <person name="Berthelot C."/>
            <person name="Parey E."/>
            <person name="Roest Crollius H."/>
            <person name="Montfort J."/>
            <person name="Robinson-Rechavi M."/>
            <person name="Bouchez O."/>
            <person name="Lampietro C."/>
            <person name="Lopez Roques C."/>
            <person name="Donnadieu C."/>
            <person name="Postlethwait J."/>
            <person name="Bobe J."/>
            <person name="Dillon D."/>
            <person name="Chandos A."/>
            <person name="von Hippel F."/>
            <person name="Guiguen Y."/>
        </authorList>
    </citation>
    <scope>NUCLEOTIDE SEQUENCE</scope>
    <source>
        <strain evidence="1">YG-Jan2019</strain>
    </source>
</reference>
<comment type="caution">
    <text evidence="1">The sequence shown here is derived from an EMBL/GenBank/DDBJ whole genome shotgun (WGS) entry which is preliminary data.</text>
</comment>
<dbReference type="Proteomes" id="UP001157502">
    <property type="component" value="Chromosome 33"/>
</dbReference>
<organism evidence="1 2">
    <name type="scientific">Dallia pectoralis</name>
    <name type="common">Alaska blackfish</name>
    <dbReference type="NCBI Taxonomy" id="75939"/>
    <lineage>
        <taxon>Eukaryota</taxon>
        <taxon>Metazoa</taxon>
        <taxon>Chordata</taxon>
        <taxon>Craniata</taxon>
        <taxon>Vertebrata</taxon>
        <taxon>Euteleostomi</taxon>
        <taxon>Actinopterygii</taxon>
        <taxon>Neopterygii</taxon>
        <taxon>Teleostei</taxon>
        <taxon>Protacanthopterygii</taxon>
        <taxon>Esociformes</taxon>
        <taxon>Umbridae</taxon>
        <taxon>Dallia</taxon>
    </lineage>
</organism>
<gene>
    <name evidence="1" type="ORF">DPEC_G00331720</name>
</gene>
<sequence>MMLQGPSARIQTPWQLETGSLSVELAAPRKLTPLQSGLEKVLWEWLTADSTGGVIKIGGPPAEIVSAFKSGWDVADPYLWLGHLSSDHGADNTVVHKPILPEEVKSGLGSIKSGSAAGPDGLSKKALKTWDPTGVKLAEMYSVWFALGRMPKALKQCRTTLIPKSFKPDVCAHMYGWRLLTIGSVMTRLYSKVFNSRLTLHLLAWLFRKPPNFGNT</sequence>